<dbReference type="SUPFAM" id="SSF64376">
    <property type="entry name" value="YlxR-like"/>
    <property type="match status" value="1"/>
</dbReference>
<dbReference type="RefSeq" id="WP_091610324.1">
    <property type="nucleotide sequence ID" value="NZ_FNNC01000001.1"/>
</dbReference>
<gene>
    <name evidence="2" type="ORF">SAMN05421781_0261</name>
</gene>
<dbReference type="Pfam" id="PF04296">
    <property type="entry name" value="YlxR"/>
    <property type="match status" value="1"/>
</dbReference>
<feature type="domain" description="YlxR" evidence="1">
    <location>
        <begin position="8"/>
        <end position="80"/>
    </location>
</feature>
<proteinExistence type="predicted"/>
<organism evidence="2 3">
    <name type="scientific">Marinococcus luteus</name>
    <dbReference type="NCBI Taxonomy" id="1122204"/>
    <lineage>
        <taxon>Bacteria</taxon>
        <taxon>Bacillati</taxon>
        <taxon>Bacillota</taxon>
        <taxon>Bacilli</taxon>
        <taxon>Bacillales</taxon>
        <taxon>Bacillaceae</taxon>
        <taxon>Marinococcus</taxon>
    </lineage>
</organism>
<dbReference type="AlphaFoldDB" id="A0A1H2QCC1"/>
<dbReference type="PANTHER" id="PTHR34215">
    <property type="entry name" value="BLL0784 PROTEIN"/>
    <property type="match status" value="1"/>
</dbReference>
<reference evidence="2 3" key="1">
    <citation type="submission" date="2016-10" db="EMBL/GenBank/DDBJ databases">
        <authorList>
            <person name="de Groot N.N."/>
        </authorList>
    </citation>
    <scope>NUCLEOTIDE SEQUENCE [LARGE SCALE GENOMIC DNA]</scope>
    <source>
        <strain evidence="2 3">DSM 23126</strain>
    </source>
</reference>
<evidence type="ECO:0000313" key="2">
    <source>
        <dbReference type="EMBL" id="SDW04907.1"/>
    </source>
</evidence>
<dbReference type="Proteomes" id="UP000199488">
    <property type="component" value="Unassembled WGS sequence"/>
</dbReference>
<name>A0A1H2QCC1_9BACI</name>
<keyword evidence="3" id="KW-1185">Reference proteome</keyword>
<sequence>MVKKIPMRKCIITGEEKPKKELVRVVRDPDNTVFVDRSGKKNGRGAYLTDSDDVFLQAKAKDSLSRHLKVKVSNEDYDRLLEERRGAAHER</sequence>
<dbReference type="InterPro" id="IPR007393">
    <property type="entry name" value="YlxR_dom"/>
</dbReference>
<dbReference type="InterPro" id="IPR035931">
    <property type="entry name" value="YlxR-like_sf"/>
</dbReference>
<dbReference type="NCBIfam" id="NF047356">
    <property type="entry name" value="RNA_bind_RnpM"/>
    <property type="match status" value="1"/>
</dbReference>
<dbReference type="STRING" id="1122204.SAMN05421781_0261"/>
<dbReference type="OrthoDB" id="9813251at2"/>
<dbReference type="InterPro" id="IPR037465">
    <property type="entry name" value="YlxR"/>
</dbReference>
<accession>A0A1H2QCC1</accession>
<dbReference type="EMBL" id="FNNC01000001">
    <property type="protein sequence ID" value="SDW04907.1"/>
    <property type="molecule type" value="Genomic_DNA"/>
</dbReference>
<dbReference type="CDD" id="cd00279">
    <property type="entry name" value="YlxR"/>
    <property type="match status" value="1"/>
</dbReference>
<dbReference type="PANTHER" id="PTHR34215:SF1">
    <property type="entry name" value="YLXR DOMAIN-CONTAINING PROTEIN"/>
    <property type="match status" value="1"/>
</dbReference>
<evidence type="ECO:0000313" key="3">
    <source>
        <dbReference type="Proteomes" id="UP000199488"/>
    </source>
</evidence>
<evidence type="ECO:0000259" key="1">
    <source>
        <dbReference type="Pfam" id="PF04296"/>
    </source>
</evidence>
<dbReference type="Gene3D" id="3.30.1230.10">
    <property type="entry name" value="YlxR-like"/>
    <property type="match status" value="1"/>
</dbReference>
<protein>
    <recommendedName>
        <fullName evidence="1">YlxR domain-containing protein</fullName>
    </recommendedName>
</protein>